<evidence type="ECO:0000313" key="6">
    <source>
        <dbReference type="Proteomes" id="UP000219285"/>
    </source>
</evidence>
<comment type="similarity">
    <text evidence="1">Belongs to the intimin/invasin family.</text>
</comment>
<dbReference type="Proteomes" id="UP000219285">
    <property type="component" value="Chromosome"/>
</dbReference>
<dbReference type="EMBL" id="CP052766">
    <property type="protein sequence ID" value="QJR79464.1"/>
    <property type="molecule type" value="Genomic_DNA"/>
</dbReference>
<dbReference type="AlphaFoldDB" id="A0A6M4M8A9"/>
<keyword evidence="3" id="KW-0732">Signal</keyword>
<reference evidence="5 6" key="2">
    <citation type="submission" date="2020-04" db="EMBL/GenBank/DDBJ databases">
        <title>Complete genome sequence of Alteromonas pelagimontana 5.12T.</title>
        <authorList>
            <person name="Sinha R.K."/>
            <person name="Krishnan K.P."/>
            <person name="Kurian J.P."/>
        </authorList>
    </citation>
    <scope>NUCLEOTIDE SEQUENCE [LARGE SCALE GENOMIC DNA]</scope>
    <source>
        <strain evidence="5 6">5.12</strain>
    </source>
</reference>
<gene>
    <name evidence="5" type="ORF">CA267_000945</name>
</gene>
<dbReference type="Gene3D" id="2.60.40.10">
    <property type="entry name" value="Immunoglobulins"/>
    <property type="match status" value="5"/>
</dbReference>
<dbReference type="SMART" id="SM00634">
    <property type="entry name" value="BID_1"/>
    <property type="match status" value="4"/>
</dbReference>
<dbReference type="Pfam" id="PF02369">
    <property type="entry name" value="Big_1"/>
    <property type="match status" value="2"/>
</dbReference>
<accession>A0A6M4M8A9</accession>
<dbReference type="InterPro" id="IPR003344">
    <property type="entry name" value="Big_1_dom"/>
</dbReference>
<dbReference type="OrthoDB" id="5620247at2"/>
<dbReference type="RefSeq" id="WP_075609207.1">
    <property type="nucleotide sequence ID" value="NZ_CP052766.1"/>
</dbReference>
<evidence type="ECO:0000256" key="2">
    <source>
        <dbReference type="SAM" id="MobiDB-lite"/>
    </source>
</evidence>
<keyword evidence="6" id="KW-1185">Reference proteome</keyword>
<reference evidence="6" key="1">
    <citation type="submission" date="2014-12" db="EMBL/GenBank/DDBJ databases">
        <title>Complete genome sequence of a multi-drug resistant Klebsiella pneumoniae.</title>
        <authorList>
            <person name="Hua X."/>
            <person name="Chen Q."/>
            <person name="Li X."/>
            <person name="Feng Y."/>
            <person name="Ruan Z."/>
            <person name="Yu Y."/>
        </authorList>
    </citation>
    <scope>NUCLEOTIDE SEQUENCE [LARGE SCALE GENOMIC DNA]</scope>
    <source>
        <strain evidence="6">5.12</strain>
    </source>
</reference>
<feature type="chain" id="PRO_5028872340" evidence="3">
    <location>
        <begin position="22"/>
        <end position="749"/>
    </location>
</feature>
<proteinExistence type="inferred from homology"/>
<evidence type="ECO:0000259" key="4">
    <source>
        <dbReference type="PROSITE" id="PS51127"/>
    </source>
</evidence>
<organism evidence="5 6">
    <name type="scientific">Alteromonas pelagimontana</name>
    <dbReference type="NCBI Taxonomy" id="1858656"/>
    <lineage>
        <taxon>Bacteria</taxon>
        <taxon>Pseudomonadati</taxon>
        <taxon>Pseudomonadota</taxon>
        <taxon>Gammaproteobacteria</taxon>
        <taxon>Alteromonadales</taxon>
        <taxon>Alteromonadaceae</taxon>
        <taxon>Alteromonas/Salinimonas group</taxon>
        <taxon>Alteromonas</taxon>
    </lineage>
</organism>
<feature type="domain" description="Big-1" evidence="4">
    <location>
        <begin position="452"/>
        <end position="556"/>
    </location>
</feature>
<protein>
    <submittedName>
        <fullName evidence="5">Invasin</fullName>
    </submittedName>
</protein>
<dbReference type="GO" id="GO:0009279">
    <property type="term" value="C:cell outer membrane"/>
    <property type="evidence" value="ECO:0007669"/>
    <property type="project" value="TreeGrafter"/>
</dbReference>
<evidence type="ECO:0000256" key="3">
    <source>
        <dbReference type="SAM" id="SignalP"/>
    </source>
</evidence>
<dbReference type="PANTHER" id="PTHR39576">
    <property type="entry name" value="ATTACHING AND EFFACING PROTEIN HOMOLOG-RELATED-RELATED"/>
    <property type="match status" value="1"/>
</dbReference>
<dbReference type="PROSITE" id="PS51127">
    <property type="entry name" value="BIG1"/>
    <property type="match status" value="1"/>
</dbReference>
<dbReference type="SUPFAM" id="SSF49373">
    <property type="entry name" value="Invasin/intimin cell-adhesion fragments"/>
    <property type="match status" value="5"/>
</dbReference>
<dbReference type="PROSITE" id="PS51257">
    <property type="entry name" value="PROKAR_LIPOPROTEIN"/>
    <property type="match status" value="1"/>
</dbReference>
<dbReference type="InterPro" id="IPR008964">
    <property type="entry name" value="Invasin/intimin_cell_adhesion"/>
</dbReference>
<feature type="region of interest" description="Disordered" evidence="2">
    <location>
        <begin position="725"/>
        <end position="749"/>
    </location>
</feature>
<evidence type="ECO:0000313" key="5">
    <source>
        <dbReference type="EMBL" id="QJR79464.1"/>
    </source>
</evidence>
<evidence type="ECO:0000256" key="1">
    <source>
        <dbReference type="ARBA" id="ARBA00010116"/>
    </source>
</evidence>
<feature type="region of interest" description="Disordered" evidence="2">
    <location>
        <begin position="27"/>
        <end position="50"/>
    </location>
</feature>
<dbReference type="InterPro" id="IPR013783">
    <property type="entry name" value="Ig-like_fold"/>
</dbReference>
<sequence>MKAFVKPLTLFSILFFLAACGGGGSLERDSDSGSSGGGTGSGGGTSDPEYSVSVQIVDQNSESNKNLTEDNPLKIIATVTDENGQPVTDTLVTFSLSDPDLAVFANGNGKKSTNSSGVAELGIAVGALAGDGQITATLPSGEFGTTTFSSTGTTQVVEQPANLSFFASQSQLSSSGSDQVELWVAVKNQQNILLPGVTVNFSADAGASIQNTQPVTDDDGIARVILKTGGNSENRLITAKAAIPSFPELTKELVIQVVGTGININGANSVIVAASTSLTLSLVDSDNTGISGENIVLSAFDSAQNDVTQSVLSLAEVRTDSDGRAEITFTPNGSGKYTVEAAALGAKQTFDIMVQEDEFRFIDPPDVNDVNDDIPLNTSKLLTVQWLKDGTPFEGGNVKFTISRGSVSPTEAITNSRGEIALNVEAANAGEATIVATGTDAEDKEVSTRLNIAFIATDAATIVVDATPDAIGPDGQTSTITAVVRDEQGNRVRNKLVNFSVNDVSNGSLTDAQSRTDKRGIASTVFVSNAITSSESVTVTATVDDTHSVSDFATLTVGDRPFDITIGTGKLLQAPFESSFQKEFSVFVTDADGNPVADTAITFSALPLKATEGDTFWKGVWQWNGTIYYNDDTSFGCPNEDENFNGMLDLSSPSENTNGDNELTPGNVAAIDEQVVTDENGQALVYLQYPKNFGGWTELRITARGESGGTESRASMRYRLEVLADDLTDEASPPPKSPFGEEMDCSTSR</sequence>
<dbReference type="PANTHER" id="PTHR39576:SF1">
    <property type="entry name" value="INVASIN"/>
    <property type="match status" value="1"/>
</dbReference>
<feature type="signal peptide" evidence="3">
    <location>
        <begin position="1"/>
        <end position="21"/>
    </location>
</feature>
<name>A0A6M4M8A9_9ALTE</name>
<feature type="compositionally biased region" description="Gly residues" evidence="2">
    <location>
        <begin position="34"/>
        <end position="45"/>
    </location>
</feature>
<dbReference type="InterPro" id="IPR051715">
    <property type="entry name" value="Intimin-Invasin_domain"/>
</dbReference>
<dbReference type="KEGG" id="apel:CA267_000945"/>